<dbReference type="OrthoDB" id="4207369at2759"/>
<sequence>MDVPSPQTWGVGLAPRLKTPPPSFIVFFPARDHGPSSGEDRPAPVADADASTGAFQAQTNDSWITAFAAPRPIRRLPAWHRIPTVAFPARNDTGNSRIIMKRVSFPDPPRELPSWLKELDGETSTLKRAVQDILELPAAKKHKPDPFVSADGLIGFAGMPMSPAEILNLLMQAKVSIVNGLLPIPDAALLREIHDLRMIQDGPPRMTPMKRGINKYSEITDNGVYGAHRQNSYEQLADIYANARHKRDAFGQCAIDLATASYAQNCSRLRMCSPRNLRYSVAWDGIPMLPPIMDEVEPAKNEPASTVTTARTDTIPEETPRRSPVRDILPCSSPSTPVPSSAPRSHAGDRSMPVESGSASGAIPVSTSQPMGESSPLIYLGSSPVPVSHPALVGESAPSLEAAGEVVPSTPRPTSNLAAVPSLKASPFHSTGEVVPSTPNQQSDPAAAPSSKASPSYPTGEELHSTPHQTSNPAAAPSPKASPTHLTSEVLPSTPHQMSSPTTASVPGPELTEFLSVIPDVAPGTVSPAEQLNSPLGSVHSPAPTTPKLATTGQLGLVASIPASTPKLEPTSFFIPKDVSQINFGYASPCFNSPRPGSSTSLRRTQPWPTKSRRRVSEPLLRSSLKRRASHRLSGSPAKKLKSPPSVTNSPISRVPNTPLNPVTPAISWAKMTGRLSDMFAYDSPSRPQQSSNDIHNVDMHQNPDIFGALSDSDTHRSGSEIASAAQSPLPDVQSSLLPCVTQSELLDSKSSPGGTTPQASNALGRGPSSTPATEKLHPELCSSSPSVSFAKPLTPAGRRSPQKRRLATPEVYDESPERHRMSDFGNDSGRRKRLATSDGFLIAPPAKRNPLGAKSPNTPSPQKLKRKADGEKPHRESPCRLLAQPPAKKIRHLPEGLGSPQRNEGARDEGGEKRKVSGPNGERRSTRLRAQKPSAIPKPAMPTAAAAKPKPAARRGGLTSTVRSEPQTLSQQTALNTRRNKGKAKYPAQVLARHQEEQDRAGTAQAGQAEAAVLPAGVKSVSWKTPLEAGQGTRAKRAGTKVAGGALKPPTPTRPRRITRSSARQQV</sequence>
<feature type="region of interest" description="Disordered" evidence="1">
    <location>
        <begin position="680"/>
        <end position="732"/>
    </location>
</feature>
<proteinExistence type="predicted"/>
<comment type="caution">
    <text evidence="2">The sequence shown here is derived from an EMBL/GenBank/DDBJ whole genome shotgun (WGS) entry which is preliminary data.</text>
</comment>
<feature type="compositionally biased region" description="Low complexity" evidence="1">
    <location>
        <begin position="936"/>
        <end position="951"/>
    </location>
</feature>
<dbReference type="Proteomes" id="UP000078544">
    <property type="component" value="Unassembled WGS sequence"/>
</dbReference>
<feature type="compositionally biased region" description="Low complexity" evidence="1">
    <location>
        <begin position="473"/>
        <end position="483"/>
    </location>
</feature>
<feature type="compositionally biased region" description="Low complexity" evidence="1">
    <location>
        <begin position="445"/>
        <end position="458"/>
    </location>
</feature>
<gene>
    <name evidence="2" type="ORF">AAL_02763</name>
</gene>
<dbReference type="AlphaFoldDB" id="A0A162IVZ6"/>
<organism evidence="2 3">
    <name type="scientific">Moelleriella libera RCEF 2490</name>
    <dbReference type="NCBI Taxonomy" id="1081109"/>
    <lineage>
        <taxon>Eukaryota</taxon>
        <taxon>Fungi</taxon>
        <taxon>Dikarya</taxon>
        <taxon>Ascomycota</taxon>
        <taxon>Pezizomycotina</taxon>
        <taxon>Sordariomycetes</taxon>
        <taxon>Hypocreomycetidae</taxon>
        <taxon>Hypocreales</taxon>
        <taxon>Clavicipitaceae</taxon>
        <taxon>Moelleriella</taxon>
    </lineage>
</organism>
<feature type="compositionally biased region" description="Polar residues" evidence="1">
    <location>
        <begin position="746"/>
        <end position="773"/>
    </location>
</feature>
<accession>A0A162IVZ6</accession>
<feature type="region of interest" description="Disordered" evidence="1">
    <location>
        <begin position="427"/>
        <end position="509"/>
    </location>
</feature>
<dbReference type="EMBL" id="AZGY01000004">
    <property type="protein sequence ID" value="KZZ99212.1"/>
    <property type="molecule type" value="Genomic_DNA"/>
</dbReference>
<feature type="compositionally biased region" description="Polar residues" evidence="1">
    <location>
        <begin position="686"/>
        <end position="695"/>
    </location>
</feature>
<feature type="compositionally biased region" description="Polar residues" evidence="1">
    <location>
        <begin position="595"/>
        <end position="609"/>
    </location>
</feature>
<protein>
    <submittedName>
        <fullName evidence="2">Uncharacterized protein</fullName>
    </submittedName>
</protein>
<reference evidence="2 3" key="1">
    <citation type="journal article" date="2016" name="Genome Biol. Evol.">
        <title>Divergent and convergent evolution of fungal pathogenicity.</title>
        <authorList>
            <person name="Shang Y."/>
            <person name="Xiao G."/>
            <person name="Zheng P."/>
            <person name="Cen K."/>
            <person name="Zhan S."/>
            <person name="Wang C."/>
        </authorList>
    </citation>
    <scope>NUCLEOTIDE SEQUENCE [LARGE SCALE GENOMIC DNA]</scope>
    <source>
        <strain evidence="2 3">RCEF 2490</strain>
    </source>
</reference>
<feature type="compositionally biased region" description="Polar residues" evidence="1">
    <location>
        <begin position="303"/>
        <end position="312"/>
    </location>
</feature>
<feature type="region of interest" description="Disordered" evidence="1">
    <location>
        <begin position="593"/>
        <end position="662"/>
    </location>
</feature>
<feature type="compositionally biased region" description="Low complexity" evidence="1">
    <location>
        <begin position="1002"/>
        <end position="1013"/>
    </location>
</feature>
<feature type="region of interest" description="Disordered" evidence="1">
    <location>
        <begin position="746"/>
        <end position="1068"/>
    </location>
</feature>
<feature type="compositionally biased region" description="Basic and acidic residues" evidence="1">
    <location>
        <begin position="868"/>
        <end position="879"/>
    </location>
</feature>
<feature type="compositionally biased region" description="Polar residues" evidence="1">
    <location>
        <begin position="645"/>
        <end position="661"/>
    </location>
</feature>
<evidence type="ECO:0000256" key="1">
    <source>
        <dbReference type="SAM" id="MobiDB-lite"/>
    </source>
</evidence>
<feature type="compositionally biased region" description="Polar residues" evidence="1">
    <location>
        <begin position="959"/>
        <end position="978"/>
    </location>
</feature>
<name>A0A162IVZ6_9HYPO</name>
<keyword evidence="3" id="KW-1185">Reference proteome</keyword>
<feature type="region of interest" description="Disordered" evidence="1">
    <location>
        <begin position="526"/>
        <end position="550"/>
    </location>
</feature>
<evidence type="ECO:0000313" key="3">
    <source>
        <dbReference type="Proteomes" id="UP000078544"/>
    </source>
</evidence>
<feature type="region of interest" description="Disordered" evidence="1">
    <location>
        <begin position="297"/>
        <end position="377"/>
    </location>
</feature>
<feature type="compositionally biased region" description="Polar residues" evidence="1">
    <location>
        <begin position="484"/>
        <end position="505"/>
    </location>
</feature>
<evidence type="ECO:0000313" key="2">
    <source>
        <dbReference type="EMBL" id="KZZ99212.1"/>
    </source>
</evidence>
<feature type="compositionally biased region" description="Basic and acidic residues" evidence="1">
    <location>
        <begin position="905"/>
        <end position="926"/>
    </location>
</feature>
<feature type="compositionally biased region" description="Low complexity" evidence="1">
    <location>
        <begin position="330"/>
        <end position="345"/>
    </location>
</feature>